<evidence type="ECO:0000313" key="9">
    <source>
        <dbReference type="EMBL" id="MBK1725871.1"/>
    </source>
</evidence>
<feature type="transmembrane region" description="Helical" evidence="7">
    <location>
        <begin position="253"/>
        <end position="272"/>
    </location>
</feature>
<reference evidence="9 10" key="1">
    <citation type="journal article" date="2020" name="Microorganisms">
        <title>Osmotic Adaptation and Compatible Solute Biosynthesis of Phototrophic Bacteria as Revealed from Genome Analyses.</title>
        <authorList>
            <person name="Imhoff J.F."/>
            <person name="Rahn T."/>
            <person name="Kunzel S."/>
            <person name="Keller A."/>
            <person name="Neulinger S.C."/>
        </authorList>
    </citation>
    <scope>NUCLEOTIDE SEQUENCE [LARGE SCALE GENOMIC DNA]</scope>
    <source>
        <strain evidence="9 10">DSM 15116</strain>
    </source>
</reference>
<evidence type="ECO:0000256" key="7">
    <source>
        <dbReference type="SAM" id="Phobius"/>
    </source>
</evidence>
<keyword evidence="2" id="KW-1003">Cell membrane</keyword>
<keyword evidence="10" id="KW-1185">Reference proteome</keyword>
<keyword evidence="5 7" id="KW-0472">Membrane</keyword>
<evidence type="ECO:0000256" key="6">
    <source>
        <dbReference type="SAM" id="Coils"/>
    </source>
</evidence>
<feature type="coiled-coil region" evidence="6">
    <location>
        <begin position="148"/>
        <end position="182"/>
    </location>
</feature>
<evidence type="ECO:0000256" key="3">
    <source>
        <dbReference type="ARBA" id="ARBA00022692"/>
    </source>
</evidence>
<dbReference type="EMBL" id="NRSH01000013">
    <property type="protein sequence ID" value="MBK1725871.1"/>
    <property type="molecule type" value="Genomic_DNA"/>
</dbReference>
<dbReference type="RefSeq" id="WP_200256436.1">
    <property type="nucleotide sequence ID" value="NZ_NRSH01000013.1"/>
</dbReference>
<comment type="caution">
    <text evidence="9">The sequence shown here is derived from an EMBL/GenBank/DDBJ whole genome shotgun (WGS) entry which is preliminary data.</text>
</comment>
<feature type="domain" description="Polysaccharide chain length determinant N-terminal" evidence="8">
    <location>
        <begin position="18"/>
        <end position="87"/>
    </location>
</feature>
<organism evidence="9 10">
    <name type="scientific">Halorhodospira neutriphila</name>
    <dbReference type="NCBI Taxonomy" id="168379"/>
    <lineage>
        <taxon>Bacteria</taxon>
        <taxon>Pseudomonadati</taxon>
        <taxon>Pseudomonadota</taxon>
        <taxon>Gammaproteobacteria</taxon>
        <taxon>Chromatiales</taxon>
        <taxon>Ectothiorhodospiraceae</taxon>
        <taxon>Halorhodospira</taxon>
    </lineage>
</organism>
<dbReference type="PANTHER" id="PTHR32309">
    <property type="entry name" value="TYROSINE-PROTEIN KINASE"/>
    <property type="match status" value="1"/>
</dbReference>
<evidence type="ECO:0000256" key="2">
    <source>
        <dbReference type="ARBA" id="ARBA00022475"/>
    </source>
</evidence>
<gene>
    <name evidence="9" type="ORF">CKO13_02320</name>
</gene>
<dbReference type="Pfam" id="PF02706">
    <property type="entry name" value="Wzz"/>
    <property type="match status" value="1"/>
</dbReference>
<proteinExistence type="predicted"/>
<keyword evidence="6" id="KW-0175">Coiled coil</keyword>
<comment type="subcellular location">
    <subcellularLocation>
        <location evidence="1">Cell membrane</location>
        <topology evidence="1">Multi-pass membrane protein</topology>
    </subcellularLocation>
</comment>
<dbReference type="InterPro" id="IPR003856">
    <property type="entry name" value="LPS_length_determ_N"/>
</dbReference>
<keyword evidence="3 7" id="KW-0812">Transmembrane</keyword>
<evidence type="ECO:0000259" key="8">
    <source>
        <dbReference type="Pfam" id="PF02706"/>
    </source>
</evidence>
<dbReference type="PANTHER" id="PTHR32309:SF13">
    <property type="entry name" value="FERRIC ENTEROBACTIN TRANSPORT PROTEIN FEPE"/>
    <property type="match status" value="1"/>
</dbReference>
<dbReference type="InterPro" id="IPR050445">
    <property type="entry name" value="Bact_polysacc_biosynth/exp"/>
</dbReference>
<name>A0ABS1E269_9GAMM</name>
<protein>
    <recommendedName>
        <fullName evidence="8">Polysaccharide chain length determinant N-terminal domain-containing protein</fullName>
    </recommendedName>
</protein>
<evidence type="ECO:0000256" key="1">
    <source>
        <dbReference type="ARBA" id="ARBA00004651"/>
    </source>
</evidence>
<feature type="transmembrane region" description="Helical" evidence="7">
    <location>
        <begin position="34"/>
        <end position="53"/>
    </location>
</feature>
<evidence type="ECO:0000256" key="4">
    <source>
        <dbReference type="ARBA" id="ARBA00022989"/>
    </source>
</evidence>
<evidence type="ECO:0000256" key="5">
    <source>
        <dbReference type="ARBA" id="ARBA00023136"/>
    </source>
</evidence>
<evidence type="ECO:0000313" key="10">
    <source>
        <dbReference type="Proteomes" id="UP000738126"/>
    </source>
</evidence>
<sequence length="287" mass="32301">MSQEQPQKVPEPHRPEEDEIDLVDLVAVLFRRRYLILAGTLLVTLAAAAFAWLQPAQYRVETYLQVGRTGEGYLMEPKAVASQIQGLGKIVGQEVFSSEGPSLDLENGWSADAQGGGVVRIRIPETAPSERYLEFLEALNQRVIEDHESQLQGERSRLQATIAAAEQRLREQEERVDRLRKYIDQRLRSENTTPGEAEQLDALRGLIGDLGERLTKQETRLTALKAERSRLQPSRVLVAPRFSDEPVGSSTRLTVALGLVLGLLLSVFLAFLREFWVNNRDRIRHGP</sequence>
<dbReference type="Proteomes" id="UP000738126">
    <property type="component" value="Unassembled WGS sequence"/>
</dbReference>
<keyword evidence="4 7" id="KW-1133">Transmembrane helix</keyword>
<accession>A0ABS1E269</accession>